<evidence type="ECO:0000256" key="2">
    <source>
        <dbReference type="ARBA" id="ARBA00022692"/>
    </source>
</evidence>
<keyword evidence="2" id="KW-0812">Transmembrane</keyword>
<dbReference type="PANTHER" id="PTHR23063">
    <property type="entry name" value="PHOSPHOLIPID ACYLTRANSFERASE"/>
    <property type="match status" value="1"/>
</dbReference>
<keyword evidence="3" id="KW-1133">Transmembrane helix</keyword>
<evidence type="ECO:0000256" key="1">
    <source>
        <dbReference type="ARBA" id="ARBA00022679"/>
    </source>
</evidence>
<dbReference type="GO" id="GO:0005783">
    <property type="term" value="C:endoplasmic reticulum"/>
    <property type="evidence" value="ECO:0007669"/>
    <property type="project" value="TreeGrafter"/>
</dbReference>
<evidence type="ECO:0000256" key="5">
    <source>
        <dbReference type="ARBA" id="ARBA00023136"/>
    </source>
</evidence>
<evidence type="ECO:0000256" key="3">
    <source>
        <dbReference type="ARBA" id="ARBA00022989"/>
    </source>
</evidence>
<dbReference type="PANTHER" id="PTHR23063:SF2">
    <property type="entry name" value="GLYCEROL-3-PHOSPHATE ACYLTRANSFERASE 4, ISOFORM D-RELATED"/>
    <property type="match status" value="1"/>
</dbReference>
<protein>
    <submittedName>
        <fullName evidence="7">Glycerol-3-phosphate acyltransferase 3</fullName>
    </submittedName>
</protein>
<proteinExistence type="predicted"/>
<evidence type="ECO:0000256" key="4">
    <source>
        <dbReference type="ARBA" id="ARBA00023098"/>
    </source>
</evidence>
<gene>
    <name evidence="7" type="primary">gpat3_2</name>
    <name evidence="7" type="ORF">E2C01_057181</name>
</gene>
<dbReference type="GO" id="GO:0004366">
    <property type="term" value="F:glycerol-3-phosphate O-acyltransferase activity"/>
    <property type="evidence" value="ECO:0007669"/>
    <property type="project" value="TreeGrafter"/>
</dbReference>
<reference evidence="7 8" key="1">
    <citation type="submission" date="2019-05" db="EMBL/GenBank/DDBJ databases">
        <title>Another draft genome of Portunus trituberculatus and its Hox gene families provides insights of decapod evolution.</title>
        <authorList>
            <person name="Jeong J.-H."/>
            <person name="Song I."/>
            <person name="Kim S."/>
            <person name="Choi T."/>
            <person name="Kim D."/>
            <person name="Ryu S."/>
            <person name="Kim W."/>
        </authorList>
    </citation>
    <scope>NUCLEOTIDE SEQUENCE [LARGE SCALE GENOMIC DNA]</scope>
    <source>
        <tissue evidence="7">Muscle</tissue>
    </source>
</reference>
<organism evidence="7 8">
    <name type="scientific">Portunus trituberculatus</name>
    <name type="common">Swimming crab</name>
    <name type="synonym">Neptunus trituberculatus</name>
    <dbReference type="NCBI Taxonomy" id="210409"/>
    <lineage>
        <taxon>Eukaryota</taxon>
        <taxon>Metazoa</taxon>
        <taxon>Ecdysozoa</taxon>
        <taxon>Arthropoda</taxon>
        <taxon>Crustacea</taxon>
        <taxon>Multicrustacea</taxon>
        <taxon>Malacostraca</taxon>
        <taxon>Eumalacostraca</taxon>
        <taxon>Eucarida</taxon>
        <taxon>Decapoda</taxon>
        <taxon>Pleocyemata</taxon>
        <taxon>Brachyura</taxon>
        <taxon>Eubrachyura</taxon>
        <taxon>Portunoidea</taxon>
        <taxon>Portunidae</taxon>
        <taxon>Portuninae</taxon>
        <taxon>Portunus</taxon>
    </lineage>
</organism>
<dbReference type="AlphaFoldDB" id="A0A5B7H1M6"/>
<comment type="caution">
    <text evidence="7">The sequence shown here is derived from an EMBL/GenBank/DDBJ whole genome shotgun (WGS) entry which is preliminary data.</text>
</comment>
<keyword evidence="8" id="KW-1185">Reference proteome</keyword>
<keyword evidence="5" id="KW-0472">Membrane</keyword>
<accession>A0A5B7H1M6</accession>
<evidence type="ECO:0000313" key="8">
    <source>
        <dbReference type="Proteomes" id="UP000324222"/>
    </source>
</evidence>
<dbReference type="EMBL" id="VSRR010020399">
    <property type="protein sequence ID" value="MPC63088.1"/>
    <property type="molecule type" value="Genomic_DNA"/>
</dbReference>
<dbReference type="OrthoDB" id="10051137at2759"/>
<dbReference type="GO" id="GO:0019432">
    <property type="term" value="P:triglyceride biosynthetic process"/>
    <property type="evidence" value="ECO:0007669"/>
    <property type="project" value="TreeGrafter"/>
</dbReference>
<keyword evidence="1 7" id="KW-0808">Transferase</keyword>
<keyword evidence="4" id="KW-0443">Lipid metabolism</keyword>
<evidence type="ECO:0000313" key="7">
    <source>
        <dbReference type="EMBL" id="MPC63088.1"/>
    </source>
</evidence>
<dbReference type="Proteomes" id="UP000324222">
    <property type="component" value="Unassembled WGS sequence"/>
</dbReference>
<sequence>MLSYIYMMMTSWAIVCDVWYLPPMTRREGESSIDFANRVKAEIARQGGLVDLVW</sequence>
<keyword evidence="6 7" id="KW-0012">Acyltransferase</keyword>
<name>A0A5B7H1M6_PORTR</name>
<evidence type="ECO:0000256" key="6">
    <source>
        <dbReference type="ARBA" id="ARBA00023315"/>
    </source>
</evidence>